<keyword evidence="1" id="KW-1133">Transmembrane helix</keyword>
<sequence>MSFPFQHKHNCYCAFCRSPRRIYRKKNISFANILASALASVVFMFAIWQQYDPRVFIVFVVCAAFAEVFVKIRWRLSVVCRQCGFDPVLYLKHPEVAAEKVKAQLDLRKVDTKYMLAKPLNLPAISAKKAEALSTKGKGKLLSRTL</sequence>
<dbReference type="EMBL" id="LUKE01000002">
    <property type="protein sequence ID" value="KYG64902.1"/>
    <property type="molecule type" value="Genomic_DNA"/>
</dbReference>
<evidence type="ECO:0000313" key="2">
    <source>
        <dbReference type="EMBL" id="KYG64902.1"/>
    </source>
</evidence>
<name>A0A150WLY8_BDEBC</name>
<proteinExistence type="predicted"/>
<keyword evidence="3" id="KW-1185">Reference proteome</keyword>
<reference evidence="2 3" key="1">
    <citation type="submission" date="2016-03" db="EMBL/GenBank/DDBJ databases">
        <authorList>
            <person name="Ploux O."/>
        </authorList>
    </citation>
    <scope>NUCLEOTIDE SEQUENCE [LARGE SCALE GENOMIC DNA]</scope>
    <source>
        <strain evidence="2 3">R0</strain>
    </source>
</reference>
<keyword evidence="1" id="KW-0812">Transmembrane</keyword>
<accession>A0A150WLY8</accession>
<feature type="transmembrane region" description="Helical" evidence="1">
    <location>
        <begin position="27"/>
        <end position="48"/>
    </location>
</feature>
<evidence type="ECO:0000256" key="1">
    <source>
        <dbReference type="SAM" id="Phobius"/>
    </source>
</evidence>
<dbReference type="RefSeq" id="WP_061835413.1">
    <property type="nucleotide sequence ID" value="NZ_LUKE01000002.1"/>
</dbReference>
<keyword evidence="1" id="KW-0472">Membrane</keyword>
<gene>
    <name evidence="2" type="ORF">AZI86_11935</name>
</gene>
<protein>
    <submittedName>
        <fullName evidence="2">Uncharacterized protein</fullName>
    </submittedName>
</protein>
<organism evidence="2 3">
    <name type="scientific">Bdellovibrio bacteriovorus</name>
    <dbReference type="NCBI Taxonomy" id="959"/>
    <lineage>
        <taxon>Bacteria</taxon>
        <taxon>Pseudomonadati</taxon>
        <taxon>Bdellovibrionota</taxon>
        <taxon>Bdellovibrionia</taxon>
        <taxon>Bdellovibrionales</taxon>
        <taxon>Pseudobdellovibrionaceae</taxon>
        <taxon>Bdellovibrio</taxon>
    </lineage>
</organism>
<comment type="caution">
    <text evidence="2">The sequence shown here is derived from an EMBL/GenBank/DDBJ whole genome shotgun (WGS) entry which is preliminary data.</text>
</comment>
<feature type="transmembrane region" description="Helical" evidence="1">
    <location>
        <begin position="54"/>
        <end position="72"/>
    </location>
</feature>
<evidence type="ECO:0000313" key="3">
    <source>
        <dbReference type="Proteomes" id="UP000075320"/>
    </source>
</evidence>
<dbReference type="AlphaFoldDB" id="A0A150WLY8"/>
<dbReference type="OrthoDB" id="5293391at2"/>
<dbReference type="Proteomes" id="UP000075320">
    <property type="component" value="Unassembled WGS sequence"/>
</dbReference>